<dbReference type="PANTHER" id="PTHR11909">
    <property type="entry name" value="CASEIN KINASE-RELATED"/>
    <property type="match status" value="1"/>
</dbReference>
<dbReference type="InterPro" id="IPR017441">
    <property type="entry name" value="Protein_kinase_ATP_BS"/>
</dbReference>
<protein>
    <submittedName>
        <fullName evidence="3">CK1/WORM6 protein kinase</fullName>
    </submittedName>
</protein>
<sequence>NLHRLIYINFLIVTTLIKGKLKEKEALRQFQELMDLHKGDNFKCYLSIPPHPKKKEAKCNIVQLALHTKLLKSMAVTKKMNDTMIRGSVDASRTGDTNAPAIQTKTKSLLKHSPQTKLSTNLSLQEDRRKKEQSEKDVNIAELNKNDRVNKWLILELIGKGAFGCVYKVGYHGERYALKFDLRCCSDKPLLIEKHVLELARKAESKHICRLIDYGNYFGFEYIVMTLVGKSLRDILIERKRKKLSAGCVISVGLQCVEAIEELHRVGFIHRDIKPSNFATGRNDLSHGARKIFLIDFGLSYHYIDSNDQIKQMKRVCDSIGFKGTLRYAALGCHRRSPPGRRDDLESWMYQQIEFTKGYLPWRNLEDELAIMNVKEAVRTNDGMQKLLKSCPKKYMEIMKYICKLKHTARPDYDLIYKLLRKILFEARLQEYPYDWEYESLRYFRKK</sequence>
<dbReference type="AlphaFoldDB" id="A0A1I8ELG7"/>
<evidence type="ECO:0000259" key="2">
    <source>
        <dbReference type="PROSITE" id="PS50011"/>
    </source>
</evidence>
<dbReference type="InterPro" id="IPR011009">
    <property type="entry name" value="Kinase-like_dom_sf"/>
</dbReference>
<keyword evidence="1" id="KW-0067">ATP-binding</keyword>
<evidence type="ECO:0000256" key="1">
    <source>
        <dbReference type="PROSITE-ProRule" id="PRU10141"/>
    </source>
</evidence>
<feature type="domain" description="Protein kinase" evidence="2">
    <location>
        <begin position="152"/>
        <end position="425"/>
    </location>
</feature>
<dbReference type="PROSITE" id="PS50011">
    <property type="entry name" value="PROTEIN_KINASE_DOM"/>
    <property type="match status" value="1"/>
</dbReference>
<dbReference type="WBParaSite" id="maker-PairedContig_295-snap-gene-2.6-mRNA-1">
    <property type="protein sequence ID" value="maker-PairedContig_295-snap-gene-2.6-mRNA-1"/>
    <property type="gene ID" value="maker-PairedContig_295-snap-gene-2.6"/>
</dbReference>
<dbReference type="InterPro" id="IPR000719">
    <property type="entry name" value="Prot_kinase_dom"/>
</dbReference>
<dbReference type="GO" id="GO:0005524">
    <property type="term" value="F:ATP binding"/>
    <property type="evidence" value="ECO:0007669"/>
    <property type="project" value="UniProtKB-UniRule"/>
</dbReference>
<dbReference type="InterPro" id="IPR050235">
    <property type="entry name" value="CK1_Ser-Thr_kinase"/>
</dbReference>
<feature type="binding site" evidence="1">
    <location>
        <position position="179"/>
    </location>
    <ligand>
        <name>ATP</name>
        <dbReference type="ChEBI" id="CHEBI:30616"/>
    </ligand>
</feature>
<reference evidence="3" key="1">
    <citation type="submission" date="2016-11" db="UniProtKB">
        <authorList>
            <consortium name="WormBaseParasite"/>
        </authorList>
    </citation>
    <scope>IDENTIFICATION</scope>
    <source>
        <strain evidence="3">pt0022</strain>
    </source>
</reference>
<keyword evidence="1" id="KW-0547">Nucleotide-binding</keyword>
<dbReference type="Gene3D" id="1.10.510.10">
    <property type="entry name" value="Transferase(Phosphotransferase) domain 1"/>
    <property type="match status" value="1"/>
</dbReference>
<dbReference type="PROSITE" id="PS00107">
    <property type="entry name" value="PROTEIN_KINASE_ATP"/>
    <property type="match status" value="1"/>
</dbReference>
<dbReference type="STRING" id="6293.A0A1I8ELG7"/>
<accession>A0A1I8ELG7</accession>
<proteinExistence type="predicted"/>
<evidence type="ECO:0000313" key="3">
    <source>
        <dbReference type="WBParaSite" id="maker-PairedContig_295-snap-gene-2.6-mRNA-1"/>
    </source>
</evidence>
<dbReference type="GO" id="GO:0004672">
    <property type="term" value="F:protein kinase activity"/>
    <property type="evidence" value="ECO:0007669"/>
    <property type="project" value="InterPro"/>
</dbReference>
<name>A0A1I8ELG7_WUCBA</name>
<dbReference type="SMART" id="SM00220">
    <property type="entry name" value="S_TKc"/>
    <property type="match status" value="1"/>
</dbReference>
<dbReference type="Pfam" id="PF00069">
    <property type="entry name" value="Pkinase"/>
    <property type="match status" value="1"/>
</dbReference>
<organism evidence="3">
    <name type="scientific">Wuchereria bancrofti</name>
    <dbReference type="NCBI Taxonomy" id="6293"/>
    <lineage>
        <taxon>Eukaryota</taxon>
        <taxon>Metazoa</taxon>
        <taxon>Ecdysozoa</taxon>
        <taxon>Nematoda</taxon>
        <taxon>Chromadorea</taxon>
        <taxon>Rhabditida</taxon>
        <taxon>Spirurina</taxon>
        <taxon>Spiruromorpha</taxon>
        <taxon>Filarioidea</taxon>
        <taxon>Onchocercidae</taxon>
        <taxon>Wuchereria</taxon>
    </lineage>
</organism>
<dbReference type="SUPFAM" id="SSF56112">
    <property type="entry name" value="Protein kinase-like (PK-like)"/>
    <property type="match status" value="1"/>
</dbReference>